<name>A0ABW9QQ70_9ACTN</name>
<dbReference type="InterPro" id="IPR029016">
    <property type="entry name" value="GAF-like_dom_sf"/>
</dbReference>
<feature type="domain" description="IclR-ED" evidence="5">
    <location>
        <begin position="75"/>
        <end position="257"/>
    </location>
</feature>
<dbReference type="SMART" id="SM00346">
    <property type="entry name" value="HTH_ICLR"/>
    <property type="match status" value="1"/>
</dbReference>
<dbReference type="PROSITE" id="PS51078">
    <property type="entry name" value="ICLR_ED"/>
    <property type="match status" value="1"/>
</dbReference>
<proteinExistence type="predicted"/>
<keyword evidence="2" id="KW-0238">DNA-binding</keyword>
<keyword evidence="1" id="KW-0805">Transcription regulation</keyword>
<dbReference type="PANTHER" id="PTHR30136:SF24">
    <property type="entry name" value="HTH-TYPE TRANSCRIPTIONAL REPRESSOR ALLR"/>
    <property type="match status" value="1"/>
</dbReference>
<dbReference type="SUPFAM" id="SSF55781">
    <property type="entry name" value="GAF domain-like"/>
    <property type="match status" value="1"/>
</dbReference>
<evidence type="ECO:0000259" key="5">
    <source>
        <dbReference type="PROSITE" id="PS51078"/>
    </source>
</evidence>
<dbReference type="InterPro" id="IPR014757">
    <property type="entry name" value="Tscrpt_reg_IclR_C"/>
</dbReference>
<evidence type="ECO:0000256" key="2">
    <source>
        <dbReference type="ARBA" id="ARBA00023125"/>
    </source>
</evidence>
<organism evidence="6 7">
    <name type="scientific">Acidiferrimicrobium australe</name>
    <dbReference type="NCBI Taxonomy" id="2664430"/>
    <lineage>
        <taxon>Bacteria</taxon>
        <taxon>Bacillati</taxon>
        <taxon>Actinomycetota</taxon>
        <taxon>Acidimicrobiia</taxon>
        <taxon>Acidimicrobiales</taxon>
        <taxon>Acidimicrobiaceae</taxon>
        <taxon>Acidiferrimicrobium</taxon>
    </lineage>
</organism>
<dbReference type="Pfam" id="PF09339">
    <property type="entry name" value="HTH_IclR"/>
    <property type="match status" value="1"/>
</dbReference>
<evidence type="ECO:0000313" key="6">
    <source>
        <dbReference type="EMBL" id="MST31611.1"/>
    </source>
</evidence>
<reference evidence="6 7" key="1">
    <citation type="submission" date="2019-11" db="EMBL/GenBank/DDBJ databases">
        <title>Acidiferrimicrobium australis gen. nov., sp. nov., an acidophilic and obligately heterotrophic, member of the Actinobacteria that catalyses dissimilatory oxido- reduction of iron isolated from metal-rich acidic water in Chile.</title>
        <authorList>
            <person name="Gonzalez D."/>
            <person name="Huber K."/>
            <person name="Hedrich S."/>
            <person name="Rojas-Villalobos C."/>
            <person name="Quatrini R."/>
            <person name="Dinamarca M.A."/>
            <person name="Schwarz A."/>
            <person name="Canales C."/>
            <person name="Nancucheo I."/>
        </authorList>
    </citation>
    <scope>NUCLEOTIDE SEQUENCE [LARGE SCALE GENOMIC DNA]</scope>
    <source>
        <strain evidence="6 7">USS-CCA1</strain>
    </source>
</reference>
<dbReference type="PANTHER" id="PTHR30136">
    <property type="entry name" value="HELIX-TURN-HELIX TRANSCRIPTIONAL REGULATOR, ICLR FAMILY"/>
    <property type="match status" value="1"/>
</dbReference>
<protein>
    <submittedName>
        <fullName evidence="6">Helix-turn-helix domain-containing protein</fullName>
    </submittedName>
</protein>
<sequence>MTEGVEGRRRDQSQTVERALQLLDAVATSTEPLTTGQLAALSGLARPTAYRLLVTLERQGYLDRVRDHAFTLGYKATRMSGDRAAQQALARRARPILAALTEQVRETVNLSAPVGAALVEIDQIDPPDPIRQMSYTNVAFPLHGSSNGKLMLAGFSPAELDLYLAHPLERRTDRTITDPAELRTELEATRQRGFGLCVEELYEGINGVSGAIVDGQQLTIGYVSVSGPAFRLPPERLVEIAPTVLDACARIGEALQLTR</sequence>
<keyword evidence="7" id="KW-1185">Reference proteome</keyword>
<evidence type="ECO:0000313" key="7">
    <source>
        <dbReference type="Proteomes" id="UP000437736"/>
    </source>
</evidence>
<dbReference type="Proteomes" id="UP000437736">
    <property type="component" value="Unassembled WGS sequence"/>
</dbReference>
<dbReference type="InterPro" id="IPR036390">
    <property type="entry name" value="WH_DNA-bd_sf"/>
</dbReference>
<gene>
    <name evidence="6" type="ORF">GHK86_02545</name>
</gene>
<dbReference type="InterPro" id="IPR005471">
    <property type="entry name" value="Tscrpt_reg_IclR_N"/>
</dbReference>
<evidence type="ECO:0000256" key="3">
    <source>
        <dbReference type="ARBA" id="ARBA00023163"/>
    </source>
</evidence>
<dbReference type="Pfam" id="PF01614">
    <property type="entry name" value="IclR_C"/>
    <property type="match status" value="1"/>
</dbReference>
<evidence type="ECO:0000256" key="1">
    <source>
        <dbReference type="ARBA" id="ARBA00023015"/>
    </source>
</evidence>
<dbReference type="PROSITE" id="PS51077">
    <property type="entry name" value="HTH_ICLR"/>
    <property type="match status" value="1"/>
</dbReference>
<dbReference type="InterPro" id="IPR036388">
    <property type="entry name" value="WH-like_DNA-bd_sf"/>
</dbReference>
<accession>A0ABW9QQ70</accession>
<evidence type="ECO:0000259" key="4">
    <source>
        <dbReference type="PROSITE" id="PS51077"/>
    </source>
</evidence>
<dbReference type="Gene3D" id="3.30.450.40">
    <property type="match status" value="1"/>
</dbReference>
<comment type="caution">
    <text evidence="6">The sequence shown here is derived from an EMBL/GenBank/DDBJ whole genome shotgun (WGS) entry which is preliminary data.</text>
</comment>
<keyword evidence="3" id="KW-0804">Transcription</keyword>
<dbReference type="EMBL" id="WJHE01000106">
    <property type="protein sequence ID" value="MST31611.1"/>
    <property type="molecule type" value="Genomic_DNA"/>
</dbReference>
<dbReference type="InterPro" id="IPR050707">
    <property type="entry name" value="HTH_MetabolicPath_Reg"/>
</dbReference>
<dbReference type="SUPFAM" id="SSF46785">
    <property type="entry name" value="Winged helix' DNA-binding domain"/>
    <property type="match status" value="1"/>
</dbReference>
<dbReference type="Gene3D" id="1.10.10.10">
    <property type="entry name" value="Winged helix-like DNA-binding domain superfamily/Winged helix DNA-binding domain"/>
    <property type="match status" value="1"/>
</dbReference>
<feature type="domain" description="HTH iclR-type" evidence="4">
    <location>
        <begin position="13"/>
        <end position="74"/>
    </location>
</feature>